<dbReference type="eggNOG" id="ENOG5030FCV">
    <property type="taxonomic scope" value="Bacteria"/>
</dbReference>
<dbReference type="HOGENOM" id="CLU_170847_0_0_11"/>
<accession>I1CXH8</accession>
<dbReference type="STRING" id="928724.SacglDRAFT_00451"/>
<reference evidence="2" key="2">
    <citation type="submission" date="2012-01" db="EMBL/GenBank/DDBJ databases">
        <title>Noncontiguous Finished sequence of chromosome of Saccharomonospora glauca K62.</title>
        <authorList>
            <consortium name="US DOE Joint Genome Institute"/>
            <person name="Lucas S."/>
            <person name="Han J."/>
            <person name="Lapidus A."/>
            <person name="Cheng J.-F."/>
            <person name="Goodwin L."/>
            <person name="Pitluck S."/>
            <person name="Peters L."/>
            <person name="Mikhailova N."/>
            <person name="Held B."/>
            <person name="Detter J.C."/>
            <person name="Han C."/>
            <person name="Tapia R."/>
            <person name="Land M."/>
            <person name="Hauser L."/>
            <person name="Kyrpides N."/>
            <person name="Ivanova N."/>
            <person name="Pagani I."/>
            <person name="Brambilla E.-M."/>
            <person name="Klenk H.-P."/>
            <person name="Woyke T."/>
        </authorList>
    </citation>
    <scope>NUCLEOTIDE SEQUENCE [LARGE SCALE GENOMIC DNA]</scope>
    <source>
        <strain evidence="2">K62</strain>
    </source>
</reference>
<dbReference type="EMBL" id="CM001484">
    <property type="protein sequence ID" value="EIE97402.1"/>
    <property type="molecule type" value="Genomic_DNA"/>
</dbReference>
<dbReference type="OrthoDB" id="3688292at2"/>
<evidence type="ECO:0000313" key="1">
    <source>
        <dbReference type="EMBL" id="EIE97402.1"/>
    </source>
</evidence>
<dbReference type="AlphaFoldDB" id="I1CXH8"/>
<evidence type="ECO:0008006" key="3">
    <source>
        <dbReference type="Google" id="ProtNLM"/>
    </source>
</evidence>
<evidence type="ECO:0000313" key="2">
    <source>
        <dbReference type="Proteomes" id="UP000005087"/>
    </source>
</evidence>
<reference evidence="1 2" key="1">
    <citation type="submission" date="2011-09" db="EMBL/GenBank/DDBJ databases">
        <authorList>
            <consortium name="US DOE Joint Genome Institute (JGI-PGF)"/>
            <person name="Lucas S."/>
            <person name="Han J."/>
            <person name="Lapidus A."/>
            <person name="Cheng J.-F."/>
            <person name="Goodwin L."/>
            <person name="Pitluck S."/>
            <person name="Peters L."/>
            <person name="Land M.L."/>
            <person name="Hauser L."/>
            <person name="Brambilla E."/>
            <person name="Klenk H.-P."/>
            <person name="Woyke T.J."/>
        </authorList>
    </citation>
    <scope>NUCLEOTIDE SEQUENCE [LARGE SCALE GENOMIC DNA]</scope>
    <source>
        <strain evidence="1 2">K62</strain>
    </source>
</reference>
<dbReference type="RefSeq" id="WP_005461342.1">
    <property type="nucleotide sequence ID" value="NZ_CM001484.1"/>
</dbReference>
<protein>
    <recommendedName>
        <fullName evidence="3">Excreted virulence factor EspC, type VII ESX diderm</fullName>
    </recommendedName>
</protein>
<name>I1CXH8_9PSEU</name>
<keyword evidence="2" id="KW-1185">Reference proteome</keyword>
<dbReference type="Proteomes" id="UP000005087">
    <property type="component" value="Chromosome"/>
</dbReference>
<proteinExistence type="predicted"/>
<organism evidence="1 2">
    <name type="scientific">Saccharomonospora glauca K62</name>
    <dbReference type="NCBI Taxonomy" id="928724"/>
    <lineage>
        <taxon>Bacteria</taxon>
        <taxon>Bacillati</taxon>
        <taxon>Actinomycetota</taxon>
        <taxon>Actinomycetes</taxon>
        <taxon>Pseudonocardiales</taxon>
        <taxon>Pseudonocardiaceae</taxon>
        <taxon>Saccharomonospora</taxon>
    </lineage>
</organism>
<sequence length="116" mass="12657">MTQGGFRVQVKALRNYRDALEDFKSQAEKFGALVDRADVGDESWGLVGLATKGAYTEALGELRDLLARMQEGLSVTGEKFNKAADLYASNEDHGVFLLGRYEGEIDKVDEARPAGA</sequence>
<gene>
    <name evidence="1" type="ORF">SacglDRAFT_00451</name>
</gene>